<gene>
    <name evidence="1" type="ORF">GGU10DRAFT_416499</name>
</gene>
<sequence>MASIDAEDIPLTYENVRRYPQILTRFAQPGEALMSLDGGVGNILPSNIIITSPNSNFLFSPMLQPNERRVQLQKDNHFGPHDPLFLPQPFVPSHAHLALIRTPSTDTSDKWAPAWKLPTESDFEPVDVDCIAKGLGVLTNTLYSDLAALAGIVRGRLASCKEYTRDDPDPYLLLGSLQIQHLLDQLKVVSPLKDMFLRVAVLQRNILEVDARIRFFNSDWQQRFRDAKKRTKVHTPAKVIGAFTEDLDNLDLLYHSGVPVWYVRDVGDSVVTSLGSQDVRIEQVVPFIVEEWDHSITLPGGKKIRADDSTPPHRIIYDGLPGKPECYAAMGAYIRSLFHYPPLLGSPAPQSSTSMSRAIATAARTPVNRRSLYSHTRRPVNRAHNTFVEPSSPLMPPANPVWAKALELLADNDPYLTSSESILPLPRLLASPINSEMQSRFFLAWVHIRDFFVYLLSRDSFSPLSNKKWRSLLDIMSGESSGENSKTKAGKQHAEMKELLEKFVGGVESVTFELKPLSKDDITGHFNGRMVIFIKAGPLLSDAREILWDLNELNFRQELLSLDRQLDCSGMLPFDRQLCLEKCWVGSIQQRDISRAGQGLGAPSIQDRVQYLRALHRVMSTWNGDQPEAVWNAFPKDSGAHNYAVILEHVESSMAIFYTESFFKVYGRAACIPRYLITS</sequence>
<evidence type="ECO:0000313" key="2">
    <source>
        <dbReference type="Proteomes" id="UP001163798"/>
    </source>
</evidence>
<organism evidence="1 2">
    <name type="scientific">Lentinula aff. detonsa</name>
    <dbReference type="NCBI Taxonomy" id="2804958"/>
    <lineage>
        <taxon>Eukaryota</taxon>
        <taxon>Fungi</taxon>
        <taxon>Dikarya</taxon>
        <taxon>Basidiomycota</taxon>
        <taxon>Agaricomycotina</taxon>
        <taxon>Agaricomycetes</taxon>
        <taxon>Agaricomycetidae</taxon>
        <taxon>Agaricales</taxon>
        <taxon>Marasmiineae</taxon>
        <taxon>Omphalotaceae</taxon>
        <taxon>Lentinula</taxon>
    </lineage>
</organism>
<name>A0AA38NN94_9AGAR</name>
<dbReference type="Proteomes" id="UP001163798">
    <property type="component" value="Unassembled WGS sequence"/>
</dbReference>
<keyword evidence="2" id="KW-1185">Reference proteome</keyword>
<dbReference type="AlphaFoldDB" id="A0AA38NN94"/>
<evidence type="ECO:0000313" key="1">
    <source>
        <dbReference type="EMBL" id="KAJ3780410.1"/>
    </source>
</evidence>
<dbReference type="EMBL" id="MU793750">
    <property type="protein sequence ID" value="KAJ3780410.1"/>
    <property type="molecule type" value="Genomic_DNA"/>
</dbReference>
<protein>
    <submittedName>
        <fullName evidence="1">Uncharacterized protein</fullName>
    </submittedName>
</protein>
<proteinExistence type="predicted"/>
<accession>A0AA38NN94</accession>
<comment type="caution">
    <text evidence="1">The sequence shown here is derived from an EMBL/GenBank/DDBJ whole genome shotgun (WGS) entry which is preliminary data.</text>
</comment>
<reference evidence="1" key="1">
    <citation type="submission" date="2022-08" db="EMBL/GenBank/DDBJ databases">
        <authorList>
            <consortium name="DOE Joint Genome Institute"/>
            <person name="Min B."/>
            <person name="Riley R."/>
            <person name="Sierra-Patev S."/>
            <person name="Naranjo-Ortiz M."/>
            <person name="Looney B."/>
            <person name="Konkel Z."/>
            <person name="Slot J.C."/>
            <person name="Sakamoto Y."/>
            <person name="Steenwyk J.L."/>
            <person name="Rokas A."/>
            <person name="Carro J."/>
            <person name="Camarero S."/>
            <person name="Ferreira P."/>
            <person name="Molpeceres G."/>
            <person name="Ruiz-Duenas F.J."/>
            <person name="Serrano A."/>
            <person name="Henrissat B."/>
            <person name="Drula E."/>
            <person name="Hughes K.W."/>
            <person name="Mata J.L."/>
            <person name="Ishikawa N.K."/>
            <person name="Vargas-Isla R."/>
            <person name="Ushijima S."/>
            <person name="Smith C.A."/>
            <person name="Ahrendt S."/>
            <person name="Andreopoulos W."/>
            <person name="He G."/>
            <person name="Labutti K."/>
            <person name="Lipzen A."/>
            <person name="Ng V."/>
            <person name="Sandor L."/>
            <person name="Barry K."/>
            <person name="Martinez A.T."/>
            <person name="Xiao Y."/>
            <person name="Gibbons J.G."/>
            <person name="Terashima K."/>
            <person name="Hibbett D.S."/>
            <person name="Grigoriev I.V."/>
        </authorList>
    </citation>
    <scope>NUCLEOTIDE SEQUENCE</scope>
    <source>
        <strain evidence="1">TFB10291</strain>
    </source>
</reference>